<feature type="transmembrane region" description="Helical" evidence="8">
    <location>
        <begin position="514"/>
        <end position="544"/>
    </location>
</feature>
<evidence type="ECO:0000256" key="5">
    <source>
        <dbReference type="ARBA" id="ARBA00022692"/>
    </source>
</evidence>
<evidence type="ECO:0000256" key="4">
    <source>
        <dbReference type="ARBA" id="ARBA00022519"/>
    </source>
</evidence>
<dbReference type="InterPro" id="IPR055348">
    <property type="entry name" value="DctQ"/>
</dbReference>
<organism evidence="11 12">
    <name type="scientific">Candidatus Gallitreponema excrementavium</name>
    <dbReference type="NCBI Taxonomy" id="2840840"/>
    <lineage>
        <taxon>Bacteria</taxon>
        <taxon>Pseudomonadati</taxon>
        <taxon>Spirochaetota</taxon>
        <taxon>Spirochaetia</taxon>
        <taxon>Spirochaetales</taxon>
        <taxon>Candidatus Gallitreponema</taxon>
    </lineage>
</organism>
<reference evidence="11" key="2">
    <citation type="journal article" date="2021" name="PeerJ">
        <title>Extensive microbial diversity within the chicken gut microbiome revealed by metagenomics and culture.</title>
        <authorList>
            <person name="Gilroy R."/>
            <person name="Ravi A."/>
            <person name="Getino M."/>
            <person name="Pursley I."/>
            <person name="Horton D.L."/>
            <person name="Alikhan N.F."/>
            <person name="Baker D."/>
            <person name="Gharbi K."/>
            <person name="Hall N."/>
            <person name="Watson M."/>
            <person name="Adriaenssens E.M."/>
            <person name="Foster-Nyarko E."/>
            <person name="Jarju S."/>
            <person name="Secka A."/>
            <person name="Antonio M."/>
            <person name="Oren A."/>
            <person name="Chaudhuri R.R."/>
            <person name="La Ragione R."/>
            <person name="Hildebrand F."/>
            <person name="Pallen M.J."/>
        </authorList>
    </citation>
    <scope>NUCLEOTIDE SEQUENCE</scope>
    <source>
        <strain evidence="11">10532</strain>
    </source>
</reference>
<reference evidence="11" key="1">
    <citation type="submission" date="2020-10" db="EMBL/GenBank/DDBJ databases">
        <authorList>
            <person name="Gilroy R."/>
        </authorList>
    </citation>
    <scope>NUCLEOTIDE SEQUENCE</scope>
    <source>
        <strain evidence="11">10532</strain>
    </source>
</reference>
<dbReference type="GO" id="GO:0005886">
    <property type="term" value="C:plasma membrane"/>
    <property type="evidence" value="ECO:0007669"/>
    <property type="project" value="UniProtKB-SubCell"/>
</dbReference>
<dbReference type="InterPro" id="IPR010656">
    <property type="entry name" value="DctM"/>
</dbReference>
<feature type="transmembrane region" description="Helical" evidence="8">
    <location>
        <begin position="122"/>
        <end position="142"/>
    </location>
</feature>
<feature type="transmembrane region" description="Helical" evidence="8">
    <location>
        <begin position="334"/>
        <end position="358"/>
    </location>
</feature>
<comment type="caution">
    <text evidence="11">The sequence shown here is derived from an EMBL/GenBank/DDBJ whole genome shotgun (WGS) entry which is preliminary data.</text>
</comment>
<feature type="transmembrane region" description="Helical" evidence="8">
    <location>
        <begin position="205"/>
        <end position="230"/>
    </location>
</feature>
<keyword evidence="6 8" id="KW-1133">Transmembrane helix</keyword>
<evidence type="ECO:0000256" key="7">
    <source>
        <dbReference type="ARBA" id="ARBA00023136"/>
    </source>
</evidence>
<dbReference type="Pfam" id="PF06808">
    <property type="entry name" value="DctM"/>
    <property type="match status" value="1"/>
</dbReference>
<feature type="transmembrane region" description="Helical" evidence="8">
    <location>
        <begin position="45"/>
        <end position="64"/>
    </location>
</feature>
<keyword evidence="7 8" id="KW-0472">Membrane</keyword>
<feature type="transmembrane region" description="Helical" evidence="8">
    <location>
        <begin position="378"/>
        <end position="396"/>
    </location>
</feature>
<evidence type="ECO:0000256" key="6">
    <source>
        <dbReference type="ARBA" id="ARBA00022989"/>
    </source>
</evidence>
<evidence type="ECO:0000256" key="3">
    <source>
        <dbReference type="ARBA" id="ARBA00022475"/>
    </source>
</evidence>
<comment type="subcellular location">
    <subcellularLocation>
        <location evidence="1">Cell inner membrane</location>
        <topology evidence="1">Multi-pass membrane protein</topology>
    </subcellularLocation>
</comment>
<feature type="transmembrane region" description="Helical" evidence="8">
    <location>
        <begin position="556"/>
        <end position="577"/>
    </location>
</feature>
<feature type="transmembrane region" description="Helical" evidence="8">
    <location>
        <begin position="597"/>
        <end position="617"/>
    </location>
</feature>
<keyword evidence="5 8" id="KW-0812">Transmembrane</keyword>
<feature type="transmembrane region" description="Helical" evidence="8">
    <location>
        <begin position="251"/>
        <end position="271"/>
    </location>
</feature>
<dbReference type="InterPro" id="IPR004681">
    <property type="entry name" value="TRAP_DctM"/>
</dbReference>
<dbReference type="Proteomes" id="UP000823638">
    <property type="component" value="Unassembled WGS sequence"/>
</dbReference>
<feature type="domain" description="TRAP C4-dicarboxylate transport system permease DctM subunit" evidence="10">
    <location>
        <begin position="206"/>
        <end position="617"/>
    </location>
</feature>
<evidence type="ECO:0000313" key="12">
    <source>
        <dbReference type="Proteomes" id="UP000823638"/>
    </source>
</evidence>
<protein>
    <submittedName>
        <fullName evidence="11">TRAP transporter large permease subunit</fullName>
    </submittedName>
</protein>
<keyword evidence="4" id="KW-0997">Cell inner membrane</keyword>
<evidence type="ECO:0000256" key="1">
    <source>
        <dbReference type="ARBA" id="ARBA00004429"/>
    </source>
</evidence>
<feature type="transmembrane region" description="Helical" evidence="8">
    <location>
        <begin position="291"/>
        <end position="322"/>
    </location>
</feature>
<keyword evidence="2" id="KW-0813">Transport</keyword>
<feature type="transmembrane region" description="Helical" evidence="8">
    <location>
        <begin position="439"/>
        <end position="456"/>
    </location>
</feature>
<evidence type="ECO:0000259" key="10">
    <source>
        <dbReference type="Pfam" id="PF06808"/>
    </source>
</evidence>
<dbReference type="NCBIfam" id="TIGR00786">
    <property type="entry name" value="dctM"/>
    <property type="match status" value="1"/>
</dbReference>
<dbReference type="Pfam" id="PF04290">
    <property type="entry name" value="DctQ"/>
    <property type="match status" value="1"/>
</dbReference>
<proteinExistence type="predicted"/>
<gene>
    <name evidence="11" type="ORF">IAA81_10090</name>
</gene>
<dbReference type="PANTHER" id="PTHR33362">
    <property type="entry name" value="SIALIC ACID TRAP TRANSPORTER PERMEASE PROTEIN SIAT-RELATED"/>
    <property type="match status" value="1"/>
</dbReference>
<accession>A0A9D9N385</accession>
<sequence>MEFSQAAKKTENFAALLFSGVIILIPVLFKIIRDVVRIPFAGSDTFLIYMVFVFACIAGMVTTREKKQLAITTFFDMIPDKISRWISPVVTFSSSAVLISLFFSCLSQIFIEISMGMVNKVWGIPLFVFTAFLPLMYLVMWLRQFNRNWISILACVLGLIAGVVISCESIYNILYDFLPETAEKFNNFANIYWFKVAYNCKIPGIIFLVILALLGMPLFLVISGIAYLCFSSGGGYVQVLAQESVSALTDKTVAAIPLFTMAGYILASGSAGKRLINVVQSAFGWLRGGAAIAAVVVAAFFTTFTGASGVTILALGSLLSIILEGNGYSKDDSLGLITSSGSIGLLFPPSMAVIVYATTNYFPMSYAGVDVYDLFKGAVIPGVLLCLGMIVLGVIRDKNPVRKKFSSSQLFRSLKESLWELLLPVLIIVFYFAGILSLTETACVAVIYSVILITLIRKEKKLTEVVEILVKSIPVAGGVLMIISSARGLLYYFIDAGIPDMMTGFVTSIVHSKLIFLALLNIFLLVVGCLMDMYSAILVVSPLIIPVAESFGINQIHIAVVFLTNMALGFLTPPVGMNLFIASYTFDKPLLKICRSVLPYLALQFVVLLLVTYVPWFSTAFL</sequence>
<evidence type="ECO:0000259" key="9">
    <source>
        <dbReference type="Pfam" id="PF04290"/>
    </source>
</evidence>
<dbReference type="EMBL" id="JADIMM010000117">
    <property type="protein sequence ID" value="MBO8458555.1"/>
    <property type="molecule type" value="Genomic_DNA"/>
</dbReference>
<feature type="domain" description="Tripartite ATP-independent periplasmic transporters DctQ component" evidence="9">
    <location>
        <begin position="31"/>
        <end position="146"/>
    </location>
</feature>
<dbReference type="AlphaFoldDB" id="A0A9D9N385"/>
<feature type="transmembrane region" description="Helical" evidence="8">
    <location>
        <begin position="417"/>
        <end position="433"/>
    </location>
</feature>
<evidence type="ECO:0000256" key="2">
    <source>
        <dbReference type="ARBA" id="ARBA00022448"/>
    </source>
</evidence>
<keyword evidence="3" id="KW-1003">Cell membrane</keyword>
<name>A0A9D9N385_9SPIR</name>
<feature type="transmembrane region" description="Helical" evidence="8">
    <location>
        <begin position="85"/>
        <end position="110"/>
    </location>
</feature>
<evidence type="ECO:0000256" key="8">
    <source>
        <dbReference type="SAM" id="Phobius"/>
    </source>
</evidence>
<feature type="transmembrane region" description="Helical" evidence="8">
    <location>
        <begin position="149"/>
        <end position="171"/>
    </location>
</feature>
<evidence type="ECO:0000313" key="11">
    <source>
        <dbReference type="EMBL" id="MBO8458555.1"/>
    </source>
</evidence>
<feature type="transmembrane region" description="Helical" evidence="8">
    <location>
        <begin position="12"/>
        <end position="33"/>
    </location>
</feature>
<dbReference type="GO" id="GO:0022857">
    <property type="term" value="F:transmembrane transporter activity"/>
    <property type="evidence" value="ECO:0007669"/>
    <property type="project" value="TreeGrafter"/>
</dbReference>
<feature type="transmembrane region" description="Helical" evidence="8">
    <location>
        <begin position="468"/>
        <end position="494"/>
    </location>
</feature>